<sequence length="216" mass="22934" precursor="true">MNTMKKSSVIAALIGGFLGLTAMAMPAGAAALEKGTQSEHVLDLQLRLSTLGYFQAGATGYYGSITYEAVKKFQKQSGLPVSGTADSKTLSLLKQSAAPKQNVLEQLARLIHAEARGESLQGQIAVGAVVLNRVQSNAFPDSITEVIFQPGQFSAILDGQYNLTPGPSAYQAARAALNGSDPTNGALFYYNPKIATSAWSKSRPIKVRIDQHVFTL</sequence>
<dbReference type="InterPro" id="IPR002477">
    <property type="entry name" value="Peptidoglycan-bd-like"/>
</dbReference>
<dbReference type="InterPro" id="IPR042047">
    <property type="entry name" value="SleB_dom1"/>
</dbReference>
<dbReference type="Pfam" id="PF07486">
    <property type="entry name" value="Hydrolase_2"/>
    <property type="match status" value="1"/>
</dbReference>
<name>A0A0U2U6M3_9BACL</name>
<dbReference type="Gene3D" id="1.10.10.2520">
    <property type="entry name" value="Cell wall hydrolase SleB, domain 1"/>
    <property type="match status" value="1"/>
</dbReference>
<dbReference type="STRING" id="162209.IJ22_14720"/>
<accession>A0A0U2U6M3</accession>
<dbReference type="Proteomes" id="UP000061660">
    <property type="component" value="Chromosome"/>
</dbReference>
<protein>
    <submittedName>
        <fullName evidence="1">Spore cortex-lytic protein</fullName>
    </submittedName>
</protein>
<reference evidence="1 2" key="2">
    <citation type="journal article" date="2016" name="Genome Announc.">
        <title>Complete Genome Sequences of Two Interactive Moderate Thermophiles, Paenibacillus napthalenovorans 32O-Y and Paenibacillus sp. 32O-W.</title>
        <authorList>
            <person name="Butler R.R.III."/>
            <person name="Wang J."/>
            <person name="Stark B.C."/>
            <person name="Pombert J.F."/>
        </authorList>
    </citation>
    <scope>NUCLEOTIDE SEQUENCE [LARGE SCALE GENOMIC DNA]</scope>
    <source>
        <strain evidence="1 2">32O-Y</strain>
    </source>
</reference>
<evidence type="ECO:0000313" key="1">
    <source>
        <dbReference type="EMBL" id="ALS21848.1"/>
    </source>
</evidence>
<dbReference type="EMBL" id="CP013652">
    <property type="protein sequence ID" value="ALS21848.1"/>
    <property type="molecule type" value="Genomic_DNA"/>
</dbReference>
<organism evidence="1 2">
    <name type="scientific">Paenibacillus naphthalenovorans</name>
    <dbReference type="NCBI Taxonomy" id="162209"/>
    <lineage>
        <taxon>Bacteria</taxon>
        <taxon>Bacillati</taxon>
        <taxon>Bacillota</taxon>
        <taxon>Bacilli</taxon>
        <taxon>Bacillales</taxon>
        <taxon>Paenibacillaceae</taxon>
        <taxon>Paenibacillus</taxon>
    </lineage>
</organism>
<dbReference type="PATRIC" id="fig|162209.4.peg.1560"/>
<dbReference type="InterPro" id="IPR011105">
    <property type="entry name" value="Cell_wall_hydrolase_SleB"/>
</dbReference>
<keyword evidence="2" id="KW-1185">Reference proteome</keyword>
<dbReference type="SUPFAM" id="SSF47090">
    <property type="entry name" value="PGBD-like"/>
    <property type="match status" value="1"/>
</dbReference>
<dbReference type="AlphaFoldDB" id="A0A0U2U6M3"/>
<dbReference type="GO" id="GO:0016787">
    <property type="term" value="F:hydrolase activity"/>
    <property type="evidence" value="ECO:0007669"/>
    <property type="project" value="InterPro"/>
</dbReference>
<dbReference type="InterPro" id="IPR036365">
    <property type="entry name" value="PGBD-like_sf"/>
</dbReference>
<evidence type="ECO:0000313" key="2">
    <source>
        <dbReference type="Proteomes" id="UP000061660"/>
    </source>
</evidence>
<dbReference type="Gene3D" id="1.10.101.10">
    <property type="entry name" value="PGBD-like superfamily/PGBD"/>
    <property type="match status" value="1"/>
</dbReference>
<dbReference type="InterPro" id="IPR036366">
    <property type="entry name" value="PGBDSf"/>
</dbReference>
<dbReference type="Pfam" id="PF01471">
    <property type="entry name" value="PG_binding_1"/>
    <property type="match status" value="1"/>
</dbReference>
<proteinExistence type="predicted"/>
<dbReference type="Gene3D" id="6.20.240.60">
    <property type="match status" value="1"/>
</dbReference>
<dbReference type="KEGG" id="pnp:IJ22_14720"/>
<reference evidence="2" key="1">
    <citation type="submission" date="2015-12" db="EMBL/GenBank/DDBJ databases">
        <title>Complete genome sequences of two moderately thermophilic Paenibacillus species.</title>
        <authorList>
            <person name="Butler R.III."/>
            <person name="Wang J."/>
            <person name="Stark B.C."/>
            <person name="Pombert J.-F."/>
        </authorList>
    </citation>
    <scope>NUCLEOTIDE SEQUENCE [LARGE SCALE GENOMIC DNA]</scope>
    <source>
        <strain evidence="2">32O-Y</strain>
    </source>
</reference>
<gene>
    <name evidence="1" type="ORF">IJ22_14720</name>
</gene>